<dbReference type="InterPro" id="IPR010664">
    <property type="entry name" value="LipoPS_assembly_LptC-rel"/>
</dbReference>
<dbReference type="EMBL" id="JAAYEE010000260">
    <property type="protein sequence ID" value="NLW36518.1"/>
    <property type="molecule type" value="Genomic_DNA"/>
</dbReference>
<reference evidence="2" key="1">
    <citation type="journal article" date="2020" name="Biotechnol. Biofuels">
        <title>New insights from the biogas microbiome by comprehensive genome-resolved metagenomics of nearly 1600 species originating from multiple anaerobic digesters.</title>
        <authorList>
            <person name="Campanaro S."/>
            <person name="Treu L."/>
            <person name="Rodriguez-R L.M."/>
            <person name="Kovalovszki A."/>
            <person name="Ziels R.M."/>
            <person name="Maus I."/>
            <person name="Zhu X."/>
            <person name="Kougias P.G."/>
            <person name="Basile A."/>
            <person name="Luo G."/>
            <person name="Schluter A."/>
            <person name="Konstantinidis K.T."/>
            <person name="Angelidaki I."/>
        </authorList>
    </citation>
    <scope>NUCLEOTIDE SEQUENCE</scope>
    <source>
        <strain evidence="2">AS06rmzACSIP_7</strain>
    </source>
</reference>
<comment type="caution">
    <text evidence="2">The sequence shown here is derived from an EMBL/GenBank/DDBJ whole genome shotgun (WGS) entry which is preliminary data.</text>
</comment>
<evidence type="ECO:0000256" key="1">
    <source>
        <dbReference type="SAM" id="Phobius"/>
    </source>
</evidence>
<dbReference type="InterPro" id="IPR026265">
    <property type="entry name" value="LptC"/>
</dbReference>
<dbReference type="GO" id="GO:0005886">
    <property type="term" value="C:plasma membrane"/>
    <property type="evidence" value="ECO:0007669"/>
    <property type="project" value="InterPro"/>
</dbReference>
<feature type="transmembrane region" description="Helical" evidence="1">
    <location>
        <begin position="7"/>
        <end position="27"/>
    </location>
</feature>
<name>A0A351U0Z3_9BACT</name>
<dbReference type="GO" id="GO:0015221">
    <property type="term" value="F:lipopolysaccharide transmembrane transporter activity"/>
    <property type="evidence" value="ECO:0007669"/>
    <property type="project" value="InterPro"/>
</dbReference>
<dbReference type="Pfam" id="PF06835">
    <property type="entry name" value="LptC"/>
    <property type="match status" value="1"/>
</dbReference>
<keyword evidence="1" id="KW-0812">Transmembrane</keyword>
<dbReference type="Proteomes" id="UP000777265">
    <property type="component" value="Unassembled WGS sequence"/>
</dbReference>
<protein>
    <submittedName>
        <fullName evidence="2">LPS export ABC transporter periplasmic protein LptC</fullName>
    </submittedName>
</protein>
<proteinExistence type="predicted"/>
<dbReference type="NCBIfam" id="TIGR04409">
    <property type="entry name" value="LptC_YrbK"/>
    <property type="match status" value="1"/>
</dbReference>
<gene>
    <name evidence="2" type="primary">lptC</name>
    <name evidence="2" type="ORF">GXY80_13740</name>
</gene>
<evidence type="ECO:0000313" key="2">
    <source>
        <dbReference type="EMBL" id="NLW36518.1"/>
    </source>
</evidence>
<keyword evidence="1" id="KW-0472">Membrane</keyword>
<organism evidence="2 3">
    <name type="scientific">Syntrophorhabdus aromaticivorans</name>
    <dbReference type="NCBI Taxonomy" id="328301"/>
    <lineage>
        <taxon>Bacteria</taxon>
        <taxon>Pseudomonadati</taxon>
        <taxon>Thermodesulfobacteriota</taxon>
        <taxon>Syntrophorhabdia</taxon>
        <taxon>Syntrophorhabdales</taxon>
        <taxon>Syntrophorhabdaceae</taxon>
        <taxon>Syntrophorhabdus</taxon>
    </lineage>
</organism>
<keyword evidence="1" id="KW-1133">Transmembrane helix</keyword>
<dbReference type="STRING" id="909663.GCA_000512235_01109"/>
<dbReference type="AlphaFoldDB" id="A0A351U0Z3"/>
<reference evidence="2" key="2">
    <citation type="submission" date="2020-01" db="EMBL/GenBank/DDBJ databases">
        <authorList>
            <person name="Campanaro S."/>
        </authorList>
    </citation>
    <scope>NUCLEOTIDE SEQUENCE</scope>
    <source>
        <strain evidence="2">AS06rmzACSIP_7</strain>
    </source>
</reference>
<sequence length="304" mass="33631">MKSRTTIVYMAAGFMALSLIAAAYFFLGKPEKPTHALPAEGKTVIVFKDVKYSGEKKGLVDWEIRAKIARKYIDKPAIEMEILEGEYKPKAGTIVLFKGSKGFMDTENEKGSVEDVDIIYNREYTLTTNYLDFDFKKGLTTTSAPVKIQGSKLMLTGVGLTADTKKETIRIEKDVSGFVVTQKGKYNFAANSFLYYLKDNLYVLDGKAMMKGEDLDVSCSRLSVFSDGEDIQKIDARGKVRLVSKGHVAKSEQAVYHFKQDKAVPTASPGTARGKTTATGEAIAHKSSNWKLAVGKPTVRMEQR</sequence>
<dbReference type="Gene3D" id="2.60.450.10">
    <property type="entry name" value="Lipopolysaccharide (LPS) transport protein A like domain"/>
    <property type="match status" value="2"/>
</dbReference>
<evidence type="ECO:0000313" key="3">
    <source>
        <dbReference type="Proteomes" id="UP000777265"/>
    </source>
</evidence>
<accession>A0A351U0Z3</accession>